<evidence type="ECO:0000256" key="6">
    <source>
        <dbReference type="ARBA" id="ARBA00022728"/>
    </source>
</evidence>
<evidence type="ECO:0000256" key="9">
    <source>
        <dbReference type="RuleBase" id="RU367148"/>
    </source>
</evidence>
<dbReference type="RefSeq" id="XP_016214564.1">
    <property type="nucleotide sequence ID" value="XM_016357772.1"/>
</dbReference>
<sequence>MVLSSKRKTSPVADDNEVSTKRRFIETEDVQSTGEEPVPKGEDANISTSQTPAAEGSGPTVSIDTKTSDRMARFKALKARQADGVKQNAKEVQRENNRIKIDPELVKKLDRKNAIASQKLLKDDTEAAGEDFERKRAWDWTIEESEKWDRRMEKKKANREDVAFSDYNTEAQKVYKRQMRDFKPDMEAYEREKMEAIQKAAANGGLEIVETETGELIAVDRDGSFLSTADQPQDFTSKPTKENLDRLVNDIKRAEEVRLQRRRQRNKEQLDENGDVTYINHKNKQFNEKLNRFYDKYTADIRENFERGTAI</sequence>
<evidence type="ECO:0000256" key="5">
    <source>
        <dbReference type="ARBA" id="ARBA00022664"/>
    </source>
</evidence>
<keyword evidence="6 9" id="KW-0747">Spliceosome</keyword>
<evidence type="ECO:0000256" key="8">
    <source>
        <dbReference type="ARBA" id="ARBA00023242"/>
    </source>
</evidence>
<evidence type="ECO:0000313" key="12">
    <source>
        <dbReference type="Proteomes" id="UP000053259"/>
    </source>
</evidence>
<evidence type="ECO:0000256" key="4">
    <source>
        <dbReference type="ARBA" id="ARBA00014745"/>
    </source>
</evidence>
<comment type="similarity">
    <text evidence="3 9">Belongs to the SYF2 family.</text>
</comment>
<evidence type="ECO:0000313" key="11">
    <source>
        <dbReference type="EMBL" id="KIW04695.1"/>
    </source>
</evidence>
<keyword evidence="7 9" id="KW-0508">mRNA splicing</keyword>
<dbReference type="EMBL" id="KN847540">
    <property type="protein sequence ID" value="KIW04695.1"/>
    <property type="molecule type" value="Genomic_DNA"/>
</dbReference>
<keyword evidence="12" id="KW-1185">Reference proteome</keyword>
<dbReference type="GO" id="GO:0000974">
    <property type="term" value="C:Prp19 complex"/>
    <property type="evidence" value="ECO:0007669"/>
    <property type="project" value="TreeGrafter"/>
</dbReference>
<organism evidence="11 12">
    <name type="scientific">Verruconis gallopava</name>
    <dbReference type="NCBI Taxonomy" id="253628"/>
    <lineage>
        <taxon>Eukaryota</taxon>
        <taxon>Fungi</taxon>
        <taxon>Dikarya</taxon>
        <taxon>Ascomycota</taxon>
        <taxon>Pezizomycotina</taxon>
        <taxon>Dothideomycetes</taxon>
        <taxon>Pleosporomycetidae</taxon>
        <taxon>Venturiales</taxon>
        <taxon>Sympoventuriaceae</taxon>
        <taxon>Verruconis</taxon>
    </lineage>
</organism>
<dbReference type="GeneID" id="27312402"/>
<dbReference type="STRING" id="253628.A0A0D2AE01"/>
<dbReference type="GO" id="GO:0071013">
    <property type="term" value="C:catalytic step 2 spliceosome"/>
    <property type="evidence" value="ECO:0007669"/>
    <property type="project" value="TreeGrafter"/>
</dbReference>
<evidence type="ECO:0000256" key="3">
    <source>
        <dbReference type="ARBA" id="ARBA00010028"/>
    </source>
</evidence>
<dbReference type="OrthoDB" id="199717at2759"/>
<accession>A0A0D2AE01</accession>
<evidence type="ECO:0000256" key="1">
    <source>
        <dbReference type="ARBA" id="ARBA00003777"/>
    </source>
</evidence>
<feature type="region of interest" description="Disordered" evidence="10">
    <location>
        <begin position="1"/>
        <end position="67"/>
    </location>
</feature>
<keyword evidence="5 9" id="KW-0507">mRNA processing</keyword>
<proteinExistence type="inferred from homology"/>
<protein>
    <recommendedName>
        <fullName evidence="4 9">Pre-mRNA-splicing factor SYF2</fullName>
    </recommendedName>
</protein>
<dbReference type="HOGENOM" id="CLU_051065_0_1_1"/>
<comment type="subunit">
    <text evidence="9">May be part of a spliceosome complex.</text>
</comment>
<dbReference type="AlphaFoldDB" id="A0A0D2AE01"/>
<dbReference type="PANTHER" id="PTHR13264">
    <property type="entry name" value="GCIP-INTERACTING PROTEIN P29"/>
    <property type="match status" value="1"/>
</dbReference>
<gene>
    <name evidence="11" type="ORF">PV09_04429</name>
</gene>
<name>A0A0D2AE01_9PEZI</name>
<evidence type="ECO:0000256" key="10">
    <source>
        <dbReference type="SAM" id="MobiDB-lite"/>
    </source>
</evidence>
<dbReference type="Pfam" id="PF08231">
    <property type="entry name" value="SYF2"/>
    <property type="match status" value="1"/>
</dbReference>
<dbReference type="InterPro" id="IPR013260">
    <property type="entry name" value="mRNA_splic_SYF2"/>
</dbReference>
<comment type="function">
    <text evidence="1 9">Involved in pre-mRNA splicing.</text>
</comment>
<dbReference type="GO" id="GO:0071014">
    <property type="term" value="C:post-mRNA release spliceosomal complex"/>
    <property type="evidence" value="ECO:0007669"/>
    <property type="project" value="TreeGrafter"/>
</dbReference>
<dbReference type="FunCoup" id="A0A0D2AE01">
    <property type="interactions" value="124"/>
</dbReference>
<dbReference type="InParanoid" id="A0A0D2AE01"/>
<dbReference type="VEuPathDB" id="FungiDB:PV09_04429"/>
<keyword evidence="8 9" id="KW-0539">Nucleus</keyword>
<dbReference type="Proteomes" id="UP000053259">
    <property type="component" value="Unassembled WGS sequence"/>
</dbReference>
<dbReference type="PANTHER" id="PTHR13264:SF5">
    <property type="entry name" value="PRE-MRNA-SPLICING FACTOR SYF2"/>
    <property type="match status" value="1"/>
</dbReference>
<reference evidence="11 12" key="1">
    <citation type="submission" date="2015-01" db="EMBL/GenBank/DDBJ databases">
        <title>The Genome Sequence of Ochroconis gallopava CBS43764.</title>
        <authorList>
            <consortium name="The Broad Institute Genomics Platform"/>
            <person name="Cuomo C."/>
            <person name="de Hoog S."/>
            <person name="Gorbushina A."/>
            <person name="Stielow B."/>
            <person name="Teixiera M."/>
            <person name="Abouelleil A."/>
            <person name="Chapman S.B."/>
            <person name="Priest M."/>
            <person name="Young S.K."/>
            <person name="Wortman J."/>
            <person name="Nusbaum C."/>
            <person name="Birren B."/>
        </authorList>
    </citation>
    <scope>NUCLEOTIDE SEQUENCE [LARGE SCALE GENOMIC DNA]</scope>
    <source>
        <strain evidence="11 12">CBS 43764</strain>
    </source>
</reference>
<comment type="subcellular location">
    <subcellularLocation>
        <location evidence="2 9">Nucleus</location>
    </subcellularLocation>
</comment>
<dbReference type="GO" id="GO:0000398">
    <property type="term" value="P:mRNA splicing, via spliceosome"/>
    <property type="evidence" value="ECO:0007669"/>
    <property type="project" value="UniProtKB-UniRule"/>
</dbReference>
<evidence type="ECO:0000256" key="7">
    <source>
        <dbReference type="ARBA" id="ARBA00023187"/>
    </source>
</evidence>
<evidence type="ECO:0000256" key="2">
    <source>
        <dbReference type="ARBA" id="ARBA00004123"/>
    </source>
</evidence>